<sequence>MTMIEPLASAVLPDGVVVERLVPHPRFPLVAGVDAARPAVHVWRWESAGLTHVATVGGDSDGYGDTFGWDRMRLVPSAAWHPERALLAVNGSGGLVLWEPDGVTTPGWALPEADADTAGGDVAFTPDGATLLVSGYDASTTICLATGAVGSAPGWDTGSAVWPGGRLALSYVSNQGATHGLFTRIDPATGRRNIVDRALLLDVDGYETPVVSPDGRYFAIRGNAYAQTLQVFEMPGLQLVLSTTLMDESPGIPYPPEWLSELASWSRHNIAFGDPGTVWVGTPHGTLVALDVARSEGTTHELPGNAPVTALAGGTGGVLVVATGAGRLHLFPDGSGRTAAPSWDATATDVVQDFLATTTDAPDDTVGGDLDELLEQLTTTDGMNVWRPEDLDQLTEVDDIAPTWLKIHAFMNASLGK</sequence>
<dbReference type="SUPFAM" id="SSF69322">
    <property type="entry name" value="Tricorn protease domain 2"/>
    <property type="match status" value="1"/>
</dbReference>
<comment type="caution">
    <text evidence="1">The sequence shown here is derived from an EMBL/GenBank/DDBJ whole genome shotgun (WGS) entry which is preliminary data.</text>
</comment>
<dbReference type="RefSeq" id="WP_201845550.1">
    <property type="nucleotide sequence ID" value="NZ_JABBYC010000005.1"/>
</dbReference>
<dbReference type="Proteomes" id="UP000675409">
    <property type="component" value="Unassembled WGS sequence"/>
</dbReference>
<evidence type="ECO:0000313" key="1">
    <source>
        <dbReference type="EMBL" id="MBL0885726.1"/>
    </source>
</evidence>
<proteinExistence type="predicted"/>
<name>A0ABS1LHL5_9MICO</name>
<keyword evidence="2" id="KW-1185">Reference proteome</keyword>
<protein>
    <recommendedName>
        <fullName evidence="3">WD40 repeat domain-containing protein</fullName>
    </recommendedName>
</protein>
<evidence type="ECO:0008006" key="3">
    <source>
        <dbReference type="Google" id="ProtNLM"/>
    </source>
</evidence>
<gene>
    <name evidence="1" type="ORF">HGK34_05465</name>
</gene>
<reference evidence="1 2" key="1">
    <citation type="journal article" date="2021" name="Arch. Microbiol.">
        <title>Myceligenerans indicum sp. nov., an actinobacterium isolated from mangrove sediment of Sundarbans, India.</title>
        <authorList>
            <person name="Asha K."/>
            <person name="Bhadury P."/>
        </authorList>
    </citation>
    <scope>NUCLEOTIDE SEQUENCE [LARGE SCALE GENOMIC DNA]</scope>
    <source>
        <strain evidence="1 2">I2</strain>
    </source>
</reference>
<evidence type="ECO:0000313" key="2">
    <source>
        <dbReference type="Proteomes" id="UP000675409"/>
    </source>
</evidence>
<organism evidence="1 2">
    <name type="scientific">Myceligenerans indicum</name>
    <dbReference type="NCBI Taxonomy" id="2593663"/>
    <lineage>
        <taxon>Bacteria</taxon>
        <taxon>Bacillati</taxon>
        <taxon>Actinomycetota</taxon>
        <taxon>Actinomycetes</taxon>
        <taxon>Micrococcales</taxon>
        <taxon>Promicromonosporaceae</taxon>
        <taxon>Myceligenerans</taxon>
    </lineage>
</organism>
<dbReference type="Gene3D" id="2.130.10.10">
    <property type="entry name" value="YVTN repeat-like/Quinoprotein amine dehydrogenase"/>
    <property type="match status" value="1"/>
</dbReference>
<dbReference type="InterPro" id="IPR015943">
    <property type="entry name" value="WD40/YVTN_repeat-like_dom_sf"/>
</dbReference>
<dbReference type="EMBL" id="JABBYC010000005">
    <property type="protein sequence ID" value="MBL0885726.1"/>
    <property type="molecule type" value="Genomic_DNA"/>
</dbReference>
<accession>A0ABS1LHL5</accession>